<organism evidence="1 2">
    <name type="scientific">Schistosoma margrebowiei</name>
    <dbReference type="NCBI Taxonomy" id="48269"/>
    <lineage>
        <taxon>Eukaryota</taxon>
        <taxon>Metazoa</taxon>
        <taxon>Spiralia</taxon>
        <taxon>Lophotrochozoa</taxon>
        <taxon>Platyhelminthes</taxon>
        <taxon>Trematoda</taxon>
        <taxon>Digenea</taxon>
        <taxon>Strigeidida</taxon>
        <taxon>Schistosomatoidea</taxon>
        <taxon>Schistosomatidae</taxon>
        <taxon>Schistosoma</taxon>
    </lineage>
</organism>
<accession>A0A3P7W6C9</accession>
<dbReference type="AlphaFoldDB" id="A0A3P7W6C9"/>
<keyword evidence="2" id="KW-1185">Reference proteome</keyword>
<name>A0A3P7W6C9_9TREM</name>
<protein>
    <submittedName>
        <fullName evidence="1">Uncharacterized protein</fullName>
    </submittedName>
</protein>
<sequence>MGHAFRPIWDSSAGYTCISELIFTLRLKPNIIRFKLHHVMVFLLLIFETEFNQ</sequence>
<proteinExistence type="predicted"/>
<gene>
    <name evidence="1" type="ORF">SMRZ_LOCUS1102</name>
</gene>
<dbReference type="Proteomes" id="UP000277204">
    <property type="component" value="Unassembled WGS sequence"/>
</dbReference>
<reference evidence="1 2" key="1">
    <citation type="submission" date="2018-11" db="EMBL/GenBank/DDBJ databases">
        <authorList>
            <consortium name="Pathogen Informatics"/>
        </authorList>
    </citation>
    <scope>NUCLEOTIDE SEQUENCE [LARGE SCALE GENOMIC DNA]</scope>
    <source>
        <strain evidence="1 2">Zambia</strain>
    </source>
</reference>
<evidence type="ECO:0000313" key="1">
    <source>
        <dbReference type="EMBL" id="VDO50189.1"/>
    </source>
</evidence>
<evidence type="ECO:0000313" key="2">
    <source>
        <dbReference type="Proteomes" id="UP000277204"/>
    </source>
</evidence>
<dbReference type="EMBL" id="UZAI01000227">
    <property type="protein sequence ID" value="VDO50189.1"/>
    <property type="molecule type" value="Genomic_DNA"/>
</dbReference>